<dbReference type="WBParaSite" id="BXY_0084700.1">
    <property type="protein sequence ID" value="BXY_0084700.1"/>
    <property type="gene ID" value="BXY_0084700"/>
</dbReference>
<evidence type="ECO:0000313" key="4">
    <source>
        <dbReference type="Proteomes" id="UP000659654"/>
    </source>
</evidence>
<sequence>MSLSGRTARKKNNFLFVFGAKKADENKIESNGDSTVYVESYLKDHKRDSWTLAGNVIRYNGGSSLILQSQFRPPPRKQHELNPDAARRLKVALRGHTEASEEIFDLFKVMEIQYST</sequence>
<name>A0A1I7RJG5_BURXY</name>
<evidence type="ECO:0000313" key="2">
    <source>
        <dbReference type="EMBL" id="CAG9128872.1"/>
    </source>
</evidence>
<protein>
    <submittedName>
        <fullName evidence="1">(pine wood nematode) hypothetical protein</fullName>
    </submittedName>
</protein>
<dbReference type="EMBL" id="CAJFDI010000006">
    <property type="protein sequence ID" value="CAD5233582.1"/>
    <property type="molecule type" value="Genomic_DNA"/>
</dbReference>
<keyword evidence="4" id="KW-1185">Reference proteome</keyword>
<organism evidence="3 5">
    <name type="scientific">Bursaphelenchus xylophilus</name>
    <name type="common">Pinewood nematode worm</name>
    <name type="synonym">Aphelenchoides xylophilus</name>
    <dbReference type="NCBI Taxonomy" id="6326"/>
    <lineage>
        <taxon>Eukaryota</taxon>
        <taxon>Metazoa</taxon>
        <taxon>Ecdysozoa</taxon>
        <taxon>Nematoda</taxon>
        <taxon>Chromadorea</taxon>
        <taxon>Rhabditida</taxon>
        <taxon>Tylenchina</taxon>
        <taxon>Tylenchomorpha</taxon>
        <taxon>Aphelenchoidea</taxon>
        <taxon>Aphelenchoididae</taxon>
        <taxon>Bursaphelenchus</taxon>
    </lineage>
</organism>
<gene>
    <name evidence="1" type="ORF">BXYJ_LOCUS13673</name>
</gene>
<dbReference type="Proteomes" id="UP000582659">
    <property type="component" value="Unassembled WGS sequence"/>
</dbReference>
<reference evidence="2" key="2">
    <citation type="submission" date="2020-08" db="EMBL/GenBank/DDBJ databases">
        <authorList>
            <person name="Kikuchi T."/>
        </authorList>
    </citation>
    <scope>NUCLEOTIDE SEQUENCE</scope>
    <source>
        <strain evidence="1">Ka4C1</strain>
    </source>
</reference>
<evidence type="ECO:0000313" key="5">
    <source>
        <dbReference type="WBParaSite" id="BXY_0084700.1"/>
    </source>
</evidence>
<dbReference type="Proteomes" id="UP000659654">
    <property type="component" value="Unassembled WGS sequence"/>
</dbReference>
<evidence type="ECO:0000313" key="3">
    <source>
        <dbReference type="Proteomes" id="UP000095284"/>
    </source>
</evidence>
<reference evidence="5" key="1">
    <citation type="submission" date="2016-11" db="UniProtKB">
        <authorList>
            <consortium name="WormBaseParasite"/>
        </authorList>
    </citation>
    <scope>IDENTIFICATION</scope>
</reference>
<dbReference type="Proteomes" id="UP000095284">
    <property type="component" value="Unplaced"/>
</dbReference>
<dbReference type="EMBL" id="CAJFCV020000006">
    <property type="protein sequence ID" value="CAG9128872.1"/>
    <property type="molecule type" value="Genomic_DNA"/>
</dbReference>
<proteinExistence type="predicted"/>
<evidence type="ECO:0000313" key="1">
    <source>
        <dbReference type="EMBL" id="CAD5233582.1"/>
    </source>
</evidence>
<dbReference type="AlphaFoldDB" id="A0A1I7RJG5"/>
<accession>A0A1I7RJG5</accession>